<protein>
    <recommendedName>
        <fullName evidence="3">Opioid growth factor receptor (OGFr) conserved domain-containing protein</fullName>
    </recommendedName>
</protein>
<feature type="region of interest" description="Disordered" evidence="2">
    <location>
        <begin position="220"/>
        <end position="251"/>
    </location>
</feature>
<feature type="domain" description="Opioid growth factor receptor (OGFr) conserved" evidence="3">
    <location>
        <begin position="76"/>
        <end position="187"/>
    </location>
</feature>
<dbReference type="GO" id="GO:0140625">
    <property type="term" value="F:opioid growth factor receptor activity"/>
    <property type="evidence" value="ECO:0007669"/>
    <property type="project" value="InterPro"/>
</dbReference>
<evidence type="ECO:0000313" key="5">
    <source>
        <dbReference type="Proteomes" id="UP000276215"/>
    </source>
</evidence>
<dbReference type="InterPro" id="IPR006757">
    <property type="entry name" value="OGF_rcpt"/>
</dbReference>
<evidence type="ECO:0000256" key="1">
    <source>
        <dbReference type="ARBA" id="ARBA00010365"/>
    </source>
</evidence>
<organism evidence="4 5">
    <name type="scientific">Choiromyces venosus 120613-1</name>
    <dbReference type="NCBI Taxonomy" id="1336337"/>
    <lineage>
        <taxon>Eukaryota</taxon>
        <taxon>Fungi</taxon>
        <taxon>Dikarya</taxon>
        <taxon>Ascomycota</taxon>
        <taxon>Pezizomycotina</taxon>
        <taxon>Pezizomycetes</taxon>
        <taxon>Pezizales</taxon>
        <taxon>Tuberaceae</taxon>
        <taxon>Choiromyces</taxon>
    </lineage>
</organism>
<sequence length="251" mass="28282">MYPYLLSRGSSSSGKRRRGRPRREWLADLPPVTDDDDPLPPTPTAHASQDPIVKFYARNSPDCKNRTLSALLSLTNEELEHSHDYIQTLFPLPEPSPFNHLSPIITPTTARAFRSSAALRAALRTSFRRMVAFYGFDSGVGEAGVVVVRRGKGKGWEGRSGFWRRRFDHNHLRITRIIRCLRVLGCEEDARGFYQAVRKAEGVGGRSLVFWRRAARRGLEVVPEDEDEEGEEEDGGDGEDEGEEGEGEREV</sequence>
<dbReference type="AlphaFoldDB" id="A0A3N4JJT9"/>
<name>A0A3N4JJT9_9PEZI</name>
<evidence type="ECO:0000259" key="3">
    <source>
        <dbReference type="Pfam" id="PF04664"/>
    </source>
</evidence>
<proteinExistence type="inferred from homology"/>
<feature type="region of interest" description="Disordered" evidence="2">
    <location>
        <begin position="1"/>
        <end position="49"/>
    </location>
</feature>
<dbReference type="PANTHER" id="PTHR14015:SF2">
    <property type="entry name" value="OPIOID GROWTH FACTOR RECEPTOR (OGFR) CONSERVED DOMAIN-CONTAINING PROTEIN"/>
    <property type="match status" value="1"/>
</dbReference>
<dbReference type="PANTHER" id="PTHR14015">
    <property type="entry name" value="OPIOID GROWTH FACTOR RECEPTOR OGFR ZETA-TYPE OPIOID RECEPTOR"/>
    <property type="match status" value="1"/>
</dbReference>
<accession>A0A3N4JJT9</accession>
<feature type="compositionally biased region" description="Acidic residues" evidence="2">
    <location>
        <begin position="222"/>
        <end position="251"/>
    </location>
</feature>
<evidence type="ECO:0000256" key="2">
    <source>
        <dbReference type="SAM" id="MobiDB-lite"/>
    </source>
</evidence>
<evidence type="ECO:0000313" key="4">
    <source>
        <dbReference type="EMBL" id="RPA98486.1"/>
    </source>
</evidence>
<keyword evidence="5" id="KW-1185">Reference proteome</keyword>
<comment type="similarity">
    <text evidence="1">Belongs to the opioid growth factor receptor family.</text>
</comment>
<gene>
    <name evidence="4" type="ORF">L873DRAFT_1844194</name>
</gene>
<dbReference type="OrthoDB" id="9030204at2759"/>
<dbReference type="InterPro" id="IPR039574">
    <property type="entry name" value="OGFr"/>
</dbReference>
<dbReference type="EMBL" id="ML120395">
    <property type="protein sequence ID" value="RPA98486.1"/>
    <property type="molecule type" value="Genomic_DNA"/>
</dbReference>
<dbReference type="Proteomes" id="UP000276215">
    <property type="component" value="Unassembled WGS sequence"/>
</dbReference>
<reference evidence="4 5" key="1">
    <citation type="journal article" date="2018" name="Nat. Ecol. Evol.">
        <title>Pezizomycetes genomes reveal the molecular basis of ectomycorrhizal truffle lifestyle.</title>
        <authorList>
            <person name="Murat C."/>
            <person name="Payen T."/>
            <person name="Noel B."/>
            <person name="Kuo A."/>
            <person name="Morin E."/>
            <person name="Chen J."/>
            <person name="Kohler A."/>
            <person name="Krizsan K."/>
            <person name="Balestrini R."/>
            <person name="Da Silva C."/>
            <person name="Montanini B."/>
            <person name="Hainaut M."/>
            <person name="Levati E."/>
            <person name="Barry K.W."/>
            <person name="Belfiori B."/>
            <person name="Cichocki N."/>
            <person name="Clum A."/>
            <person name="Dockter R.B."/>
            <person name="Fauchery L."/>
            <person name="Guy J."/>
            <person name="Iotti M."/>
            <person name="Le Tacon F."/>
            <person name="Lindquist E.A."/>
            <person name="Lipzen A."/>
            <person name="Malagnac F."/>
            <person name="Mello A."/>
            <person name="Molinier V."/>
            <person name="Miyauchi S."/>
            <person name="Poulain J."/>
            <person name="Riccioni C."/>
            <person name="Rubini A."/>
            <person name="Sitrit Y."/>
            <person name="Splivallo R."/>
            <person name="Traeger S."/>
            <person name="Wang M."/>
            <person name="Zifcakova L."/>
            <person name="Wipf D."/>
            <person name="Zambonelli A."/>
            <person name="Paolocci F."/>
            <person name="Nowrousian M."/>
            <person name="Ottonello S."/>
            <person name="Baldrian P."/>
            <person name="Spatafora J.W."/>
            <person name="Henrissat B."/>
            <person name="Nagy L.G."/>
            <person name="Aury J.M."/>
            <person name="Wincker P."/>
            <person name="Grigoriev I.V."/>
            <person name="Bonfante P."/>
            <person name="Martin F.M."/>
        </authorList>
    </citation>
    <scope>NUCLEOTIDE SEQUENCE [LARGE SCALE GENOMIC DNA]</scope>
    <source>
        <strain evidence="4 5">120613-1</strain>
    </source>
</reference>
<dbReference type="GO" id="GO:0016020">
    <property type="term" value="C:membrane"/>
    <property type="evidence" value="ECO:0007669"/>
    <property type="project" value="InterPro"/>
</dbReference>
<dbReference type="Pfam" id="PF04664">
    <property type="entry name" value="OGFr_N"/>
    <property type="match status" value="1"/>
</dbReference>